<comment type="catalytic activity">
    <reaction evidence="9">
        <text>2-oxoglutarate + O2 + 2 H(+) = ethene + 3 CO2 + H2O</text>
        <dbReference type="Rhea" id="RHEA:31523"/>
        <dbReference type="ChEBI" id="CHEBI:15377"/>
        <dbReference type="ChEBI" id="CHEBI:15378"/>
        <dbReference type="ChEBI" id="CHEBI:15379"/>
        <dbReference type="ChEBI" id="CHEBI:16526"/>
        <dbReference type="ChEBI" id="CHEBI:16810"/>
        <dbReference type="ChEBI" id="CHEBI:18153"/>
        <dbReference type="EC" id="1.13.12.19"/>
    </reaction>
</comment>
<keyword evidence="11" id="KW-0408">Iron</keyword>
<dbReference type="SUPFAM" id="SSF51197">
    <property type="entry name" value="Clavaminate synthase-like"/>
    <property type="match status" value="1"/>
</dbReference>
<dbReference type="Gene3D" id="2.60.120.330">
    <property type="entry name" value="B-lactam Antibiotic, Isopenicillin N Synthase, Chain"/>
    <property type="match status" value="1"/>
</dbReference>
<dbReference type="STRING" id="1759059.ATE48_15825"/>
<name>A0A1B1AL78_9PROT</name>
<reference evidence="13 14" key="1">
    <citation type="submission" date="2015-11" db="EMBL/GenBank/DDBJ databases">
        <title>Whole-Genome Sequence of Candidatus Oderbacter manganicum from the National Park Lower Oder Valley, Germany.</title>
        <authorList>
            <person name="Braun B."/>
            <person name="Liere K."/>
            <person name="Szewzyk U."/>
        </authorList>
    </citation>
    <scope>NUCLEOTIDE SEQUENCE [LARGE SCALE GENOMIC DNA]</scope>
    <source>
        <strain evidence="13 14">OTSz_A_272</strain>
    </source>
</reference>
<evidence type="ECO:0000256" key="11">
    <source>
        <dbReference type="RuleBase" id="RU003682"/>
    </source>
</evidence>
<sequence>MVLKALPALSMRDRRSDREGFARAMGDSYARFGFAIVRDHGLDPGVIERAVRATKDFFALPEETKRRHHIAGGAGQRGYIPFGVEAAKGADKVDLKEFWHVGRELGEAHRYRAFMPTNVWPEEIATFREDVYGLYAALDALGLELLESIAVFLELPRDFFREPVRDGNSVLRLLHYPPTPPKPEGVRAEAHEDINVITLLLGAEEAGLQLLTAEGEWLDVNPPEGALVVNVGDMLQRLTNHRLRSTTHRVVNPAPERAHLPRYSIPFFLHFAPDYLIKTLPNCVSRETPDRYPTPITAQDFLLERLREIRLA</sequence>
<dbReference type="InterPro" id="IPR026992">
    <property type="entry name" value="DIOX_N"/>
</dbReference>
<dbReference type="InterPro" id="IPR050231">
    <property type="entry name" value="Iron_ascorbate_oxido_reductase"/>
</dbReference>
<evidence type="ECO:0000256" key="5">
    <source>
        <dbReference type="ARBA" id="ARBA00019045"/>
    </source>
</evidence>
<comment type="catalytic activity">
    <reaction evidence="10">
        <text>L-arginine + 2-oxoglutarate + O2 = guanidine + L-glutamate 5-semialdehyde + succinate + CO2</text>
        <dbReference type="Rhea" id="RHEA:31535"/>
        <dbReference type="ChEBI" id="CHEBI:15379"/>
        <dbReference type="ChEBI" id="CHEBI:16526"/>
        <dbReference type="ChEBI" id="CHEBI:16810"/>
        <dbReference type="ChEBI" id="CHEBI:30031"/>
        <dbReference type="ChEBI" id="CHEBI:30087"/>
        <dbReference type="ChEBI" id="CHEBI:32682"/>
        <dbReference type="ChEBI" id="CHEBI:58066"/>
        <dbReference type="EC" id="1.14.20.7"/>
    </reaction>
</comment>
<dbReference type="EC" id="1.13.12.19" evidence="4"/>
<keyword evidence="11" id="KW-0479">Metal-binding</keyword>
<evidence type="ECO:0000313" key="14">
    <source>
        <dbReference type="Proteomes" id="UP000092498"/>
    </source>
</evidence>
<dbReference type="InterPro" id="IPR005123">
    <property type="entry name" value="Oxoglu/Fe-dep_dioxygenase_dom"/>
</dbReference>
<protein>
    <recommendedName>
        <fullName evidence="5">2-oxoglutarate-dependent ethylene/succinate-forming enzyme</fullName>
        <ecNumber evidence="4">1.13.12.19</ecNumber>
        <ecNumber evidence="3">1.14.20.7</ecNumber>
    </recommendedName>
    <alternativeName>
        <fullName evidence="7">2-oxoglutarate dioxygenase (ethylene-forming)</fullName>
    </alternativeName>
    <alternativeName>
        <fullName evidence="8">2-oxoglutarate/L-arginine monooxygenase/decarboxylase (succinate-forming)</fullName>
    </alternativeName>
</protein>
<dbReference type="InterPro" id="IPR027443">
    <property type="entry name" value="IPNS-like_sf"/>
</dbReference>
<evidence type="ECO:0000256" key="9">
    <source>
        <dbReference type="ARBA" id="ARBA00047725"/>
    </source>
</evidence>
<evidence type="ECO:0000256" key="6">
    <source>
        <dbReference type="ARBA" id="ARBA00022666"/>
    </source>
</evidence>
<accession>A0A1B1AL78</accession>
<gene>
    <name evidence="13" type="ORF">ATE48_15825</name>
</gene>
<dbReference type="AlphaFoldDB" id="A0A1B1AL78"/>
<evidence type="ECO:0000256" key="3">
    <source>
        <dbReference type="ARBA" id="ARBA00012293"/>
    </source>
</evidence>
<comment type="similarity">
    <text evidence="11">Belongs to the iron/ascorbate-dependent oxidoreductase family.</text>
</comment>
<dbReference type="InterPro" id="IPR044861">
    <property type="entry name" value="IPNS-like_FE2OG_OXY"/>
</dbReference>
<dbReference type="Pfam" id="PF03171">
    <property type="entry name" value="2OG-FeII_Oxy"/>
    <property type="match status" value="1"/>
</dbReference>
<dbReference type="InParanoid" id="A0A1B1AL78"/>
<dbReference type="EC" id="1.14.20.7" evidence="3"/>
<proteinExistence type="inferred from homology"/>
<dbReference type="GO" id="GO:0009693">
    <property type="term" value="P:ethylene biosynthetic process"/>
    <property type="evidence" value="ECO:0007669"/>
    <property type="project" value="UniProtKB-KW"/>
</dbReference>
<dbReference type="GO" id="GO:0102276">
    <property type="term" value="F:2-oxoglutarate oxygenase/decarboxylase (ethylene-forming) activity"/>
    <property type="evidence" value="ECO:0007669"/>
    <property type="project" value="UniProtKB-EC"/>
</dbReference>
<evidence type="ECO:0000256" key="4">
    <source>
        <dbReference type="ARBA" id="ARBA00012531"/>
    </source>
</evidence>
<evidence type="ECO:0000313" key="13">
    <source>
        <dbReference type="EMBL" id="ANP47280.1"/>
    </source>
</evidence>
<evidence type="ECO:0000256" key="10">
    <source>
        <dbReference type="ARBA" id="ARBA00049359"/>
    </source>
</evidence>
<dbReference type="RefSeq" id="WP_066773139.1">
    <property type="nucleotide sequence ID" value="NZ_CP013244.1"/>
</dbReference>
<keyword evidence="6" id="KW-0266">Ethylene biosynthesis</keyword>
<dbReference type="GO" id="GO:0046872">
    <property type="term" value="F:metal ion binding"/>
    <property type="evidence" value="ECO:0007669"/>
    <property type="project" value="UniProtKB-KW"/>
</dbReference>
<dbReference type="PANTHER" id="PTHR47990">
    <property type="entry name" value="2-OXOGLUTARATE (2OG) AND FE(II)-DEPENDENT OXYGENASE SUPERFAMILY PROTEIN-RELATED"/>
    <property type="match status" value="1"/>
</dbReference>
<feature type="domain" description="Fe2OG dioxygenase" evidence="12">
    <location>
        <begin position="166"/>
        <end position="271"/>
    </location>
</feature>
<dbReference type="KEGG" id="cbot:ATE48_15825"/>
<dbReference type="EMBL" id="CP013244">
    <property type="protein sequence ID" value="ANP47280.1"/>
    <property type="molecule type" value="Genomic_DNA"/>
</dbReference>
<evidence type="ECO:0000256" key="7">
    <source>
        <dbReference type="ARBA" id="ARBA00031011"/>
    </source>
</evidence>
<keyword evidence="14" id="KW-1185">Reference proteome</keyword>
<keyword evidence="11" id="KW-0560">Oxidoreductase</keyword>
<dbReference type="Proteomes" id="UP000092498">
    <property type="component" value="Chromosome"/>
</dbReference>
<organism evidence="13 14">
    <name type="scientific">Candidatus Viadribacter manganicus</name>
    <dbReference type="NCBI Taxonomy" id="1759059"/>
    <lineage>
        <taxon>Bacteria</taxon>
        <taxon>Pseudomonadati</taxon>
        <taxon>Pseudomonadota</taxon>
        <taxon>Alphaproteobacteria</taxon>
        <taxon>Hyphomonadales</taxon>
        <taxon>Hyphomonadaceae</taxon>
        <taxon>Candidatus Viadribacter</taxon>
    </lineage>
</organism>
<evidence type="ECO:0000256" key="1">
    <source>
        <dbReference type="ARBA" id="ARBA00001954"/>
    </source>
</evidence>
<dbReference type="PROSITE" id="PS51471">
    <property type="entry name" value="FE2OG_OXY"/>
    <property type="match status" value="1"/>
</dbReference>
<evidence type="ECO:0000256" key="2">
    <source>
        <dbReference type="ARBA" id="ARBA00004767"/>
    </source>
</evidence>
<comment type="cofactor">
    <cofactor evidence="1">
        <name>Fe(2+)</name>
        <dbReference type="ChEBI" id="CHEBI:29033"/>
    </cofactor>
</comment>
<comment type="pathway">
    <text evidence="2">Alkene biosynthesis; ethylene biosynthesis via 2-oxoglutarate.</text>
</comment>
<evidence type="ECO:0000259" key="12">
    <source>
        <dbReference type="PROSITE" id="PS51471"/>
    </source>
</evidence>
<dbReference type="Pfam" id="PF14226">
    <property type="entry name" value="DIOX_N"/>
    <property type="match status" value="1"/>
</dbReference>
<evidence type="ECO:0000256" key="8">
    <source>
        <dbReference type="ARBA" id="ARBA00031282"/>
    </source>
</evidence>
<dbReference type="OrthoDB" id="21825at2"/>